<keyword evidence="6 11" id="KW-0547">Nucleotide-binding</keyword>
<dbReference type="CDD" id="cd00371">
    <property type="entry name" value="HMA"/>
    <property type="match status" value="1"/>
</dbReference>
<proteinExistence type="inferred from homology"/>
<dbReference type="InterPro" id="IPR017969">
    <property type="entry name" value="Heavy-metal-associated_CS"/>
</dbReference>
<evidence type="ECO:0000256" key="5">
    <source>
        <dbReference type="ARBA" id="ARBA00022723"/>
    </source>
</evidence>
<evidence type="ECO:0000313" key="14">
    <source>
        <dbReference type="Proteomes" id="UP000238308"/>
    </source>
</evidence>
<feature type="transmembrane region" description="Helical" evidence="11">
    <location>
        <begin position="371"/>
        <end position="393"/>
    </location>
</feature>
<dbReference type="AlphaFoldDB" id="A0A2T0XJT5"/>
<evidence type="ECO:0000313" key="13">
    <source>
        <dbReference type="EMBL" id="PRY99182.1"/>
    </source>
</evidence>
<dbReference type="Pfam" id="PF00702">
    <property type="entry name" value="Hydrolase"/>
    <property type="match status" value="1"/>
</dbReference>
<dbReference type="NCBIfam" id="TIGR01525">
    <property type="entry name" value="ATPase-IB_hvy"/>
    <property type="match status" value="1"/>
</dbReference>
<dbReference type="Pfam" id="PF00403">
    <property type="entry name" value="HMA"/>
    <property type="match status" value="1"/>
</dbReference>
<dbReference type="SFLD" id="SFLDF00027">
    <property type="entry name" value="p-type_atpase"/>
    <property type="match status" value="1"/>
</dbReference>
<dbReference type="SFLD" id="SFLDS00003">
    <property type="entry name" value="Haloacid_Dehalogenase"/>
    <property type="match status" value="1"/>
</dbReference>
<feature type="domain" description="HMA" evidence="12">
    <location>
        <begin position="12"/>
        <end position="87"/>
    </location>
</feature>
<dbReference type="PROSITE" id="PS50846">
    <property type="entry name" value="HMA_2"/>
    <property type="match status" value="1"/>
</dbReference>
<evidence type="ECO:0000256" key="1">
    <source>
        <dbReference type="ARBA" id="ARBA00004651"/>
    </source>
</evidence>
<dbReference type="GO" id="GO:0005524">
    <property type="term" value="F:ATP binding"/>
    <property type="evidence" value="ECO:0007669"/>
    <property type="project" value="UniProtKB-UniRule"/>
</dbReference>
<evidence type="ECO:0000256" key="11">
    <source>
        <dbReference type="RuleBase" id="RU362081"/>
    </source>
</evidence>
<comment type="similarity">
    <text evidence="2 11">Belongs to the cation transport ATPase (P-type) (TC 3.A.3) family. Type IB subfamily.</text>
</comment>
<dbReference type="InterPro" id="IPR027256">
    <property type="entry name" value="P-typ_ATPase_IB"/>
</dbReference>
<dbReference type="EMBL" id="PVTV01000011">
    <property type="protein sequence ID" value="PRY99182.1"/>
    <property type="molecule type" value="Genomic_DNA"/>
</dbReference>
<gene>
    <name evidence="13" type="ORF">BCM14_0624</name>
</gene>
<comment type="caution">
    <text evidence="13">The sequence shown here is derived from an EMBL/GenBank/DDBJ whole genome shotgun (WGS) entry which is preliminary data.</text>
</comment>
<dbReference type="InterPro" id="IPR044492">
    <property type="entry name" value="P_typ_ATPase_HD_dom"/>
</dbReference>
<dbReference type="PROSITE" id="PS00154">
    <property type="entry name" value="ATPASE_E1_E2"/>
    <property type="match status" value="1"/>
</dbReference>
<reference evidence="13 14" key="1">
    <citation type="submission" date="2018-03" db="EMBL/GenBank/DDBJ databases">
        <title>Genomic Encyclopedia of Type Strains, Phase III (KMG-III): the genomes of soil and plant-associated and newly described type strains.</title>
        <authorList>
            <person name="Whitman W."/>
        </authorList>
    </citation>
    <scope>NUCLEOTIDE SEQUENCE [LARGE SCALE GENOMIC DNA]</scope>
    <source>
        <strain evidence="13 14">MWH-P2sevCIIIb</strain>
    </source>
</reference>
<evidence type="ECO:0000256" key="9">
    <source>
        <dbReference type="ARBA" id="ARBA00022989"/>
    </source>
</evidence>
<dbReference type="Pfam" id="PF00122">
    <property type="entry name" value="E1-E2_ATPase"/>
    <property type="match status" value="1"/>
</dbReference>
<accession>A0A2T0XJT5</accession>
<dbReference type="PANTHER" id="PTHR43520:SF8">
    <property type="entry name" value="P-TYPE CU(+) TRANSPORTER"/>
    <property type="match status" value="1"/>
</dbReference>
<evidence type="ECO:0000259" key="12">
    <source>
        <dbReference type="PROSITE" id="PS50846"/>
    </source>
</evidence>
<feature type="transmembrane region" description="Helical" evidence="11">
    <location>
        <begin position="716"/>
        <end position="735"/>
    </location>
</feature>
<keyword evidence="5 11" id="KW-0479">Metal-binding</keyword>
<dbReference type="Gene3D" id="3.40.1110.10">
    <property type="entry name" value="Calcium-transporting ATPase, cytoplasmic domain N"/>
    <property type="match status" value="1"/>
</dbReference>
<dbReference type="Gene3D" id="3.40.50.1000">
    <property type="entry name" value="HAD superfamily/HAD-like"/>
    <property type="match status" value="1"/>
</dbReference>
<dbReference type="InterPro" id="IPR023214">
    <property type="entry name" value="HAD_sf"/>
</dbReference>
<feature type="transmembrane region" description="Helical" evidence="11">
    <location>
        <begin position="741"/>
        <end position="763"/>
    </location>
</feature>
<dbReference type="PROSITE" id="PS01047">
    <property type="entry name" value="HMA_1"/>
    <property type="match status" value="1"/>
</dbReference>
<evidence type="ECO:0000256" key="6">
    <source>
        <dbReference type="ARBA" id="ARBA00022741"/>
    </source>
</evidence>
<dbReference type="CDD" id="cd02094">
    <property type="entry name" value="P-type_ATPase_Cu-like"/>
    <property type="match status" value="1"/>
</dbReference>
<evidence type="ECO:0000256" key="3">
    <source>
        <dbReference type="ARBA" id="ARBA00022475"/>
    </source>
</evidence>
<dbReference type="PRINTS" id="PR00119">
    <property type="entry name" value="CATATPASE"/>
</dbReference>
<dbReference type="Gene3D" id="3.30.70.100">
    <property type="match status" value="1"/>
</dbReference>
<dbReference type="GO" id="GO:0016887">
    <property type="term" value="F:ATP hydrolysis activity"/>
    <property type="evidence" value="ECO:0007669"/>
    <property type="project" value="InterPro"/>
</dbReference>
<dbReference type="NCBIfam" id="TIGR01511">
    <property type="entry name" value="ATPase-IB1_Cu"/>
    <property type="match status" value="1"/>
</dbReference>
<dbReference type="PRINTS" id="PR00943">
    <property type="entry name" value="CUATPASE"/>
</dbReference>
<dbReference type="Gene3D" id="2.70.150.10">
    <property type="entry name" value="Calcium-transporting ATPase, cytoplasmic transduction domain A"/>
    <property type="match status" value="1"/>
</dbReference>
<dbReference type="GO" id="GO:0060003">
    <property type="term" value="P:copper ion export"/>
    <property type="evidence" value="ECO:0007669"/>
    <property type="project" value="UniProtKB-ARBA"/>
</dbReference>
<dbReference type="PANTHER" id="PTHR43520">
    <property type="entry name" value="ATP7, ISOFORM B"/>
    <property type="match status" value="1"/>
</dbReference>
<feature type="transmembrane region" description="Helical" evidence="11">
    <location>
        <begin position="189"/>
        <end position="212"/>
    </location>
</feature>
<dbReference type="NCBIfam" id="TIGR01494">
    <property type="entry name" value="ATPase_P-type"/>
    <property type="match status" value="1"/>
</dbReference>
<dbReference type="SFLD" id="SFLDG00002">
    <property type="entry name" value="C1.7:_P-type_atpase_like"/>
    <property type="match status" value="1"/>
</dbReference>
<dbReference type="InterPro" id="IPR023299">
    <property type="entry name" value="ATPase_P-typ_cyto_dom_N"/>
</dbReference>
<dbReference type="InterPro" id="IPR018303">
    <property type="entry name" value="ATPase_P-typ_P_site"/>
</dbReference>
<dbReference type="InterPro" id="IPR008250">
    <property type="entry name" value="ATPase_P-typ_transduc_dom_A_sf"/>
</dbReference>
<keyword evidence="4 11" id="KW-0812">Transmembrane</keyword>
<dbReference type="InterPro" id="IPR036412">
    <property type="entry name" value="HAD-like_sf"/>
</dbReference>
<dbReference type="NCBIfam" id="TIGR01512">
    <property type="entry name" value="ATPase-IB2_Cd"/>
    <property type="match status" value="1"/>
</dbReference>
<protein>
    <submittedName>
        <fullName evidence="13">Cu+-exporting ATPase</fullName>
    </submittedName>
</protein>
<dbReference type="InterPro" id="IPR006121">
    <property type="entry name" value="HMA_dom"/>
</dbReference>
<evidence type="ECO:0000256" key="8">
    <source>
        <dbReference type="ARBA" id="ARBA00022967"/>
    </source>
</evidence>
<dbReference type="InterPro" id="IPR023298">
    <property type="entry name" value="ATPase_P-typ_TM_dom_sf"/>
</dbReference>
<dbReference type="SUPFAM" id="SSF56784">
    <property type="entry name" value="HAD-like"/>
    <property type="match status" value="1"/>
</dbReference>
<dbReference type="SUPFAM" id="SSF55008">
    <property type="entry name" value="HMA, heavy metal-associated domain"/>
    <property type="match status" value="1"/>
</dbReference>
<dbReference type="GO" id="GO:0005886">
    <property type="term" value="C:plasma membrane"/>
    <property type="evidence" value="ECO:0007669"/>
    <property type="project" value="UniProtKB-SubCell"/>
</dbReference>
<dbReference type="FunFam" id="2.70.150.10:FF:000020">
    <property type="entry name" value="Copper-exporting P-type ATPase A"/>
    <property type="match status" value="1"/>
</dbReference>
<keyword evidence="3 11" id="KW-1003">Cell membrane</keyword>
<organism evidence="13 14">
    <name type="scientific">Jezberella montanilacus</name>
    <dbReference type="NCBI Taxonomy" id="323426"/>
    <lineage>
        <taxon>Bacteria</taxon>
        <taxon>Pseudomonadati</taxon>
        <taxon>Pseudomonadota</taxon>
        <taxon>Betaproteobacteria</taxon>
        <taxon>Burkholderiales</taxon>
        <taxon>Alcaligenaceae</taxon>
        <taxon>Jezberella</taxon>
    </lineage>
</organism>
<feature type="transmembrane region" description="Helical" evidence="11">
    <location>
        <begin position="218"/>
        <end position="237"/>
    </location>
</feature>
<dbReference type="SUPFAM" id="SSF81653">
    <property type="entry name" value="Calcium ATPase, transduction domain A"/>
    <property type="match status" value="1"/>
</dbReference>
<dbReference type="RefSeq" id="WP_259673389.1">
    <property type="nucleotide sequence ID" value="NZ_PVTV01000011.1"/>
</dbReference>
<keyword evidence="9 11" id="KW-1133">Transmembrane helix</keyword>
<feature type="transmembrane region" description="Helical" evidence="11">
    <location>
        <begin position="154"/>
        <end position="177"/>
    </location>
</feature>
<keyword evidence="7 11" id="KW-0067">ATP-binding</keyword>
<feature type="transmembrane region" description="Helical" evidence="11">
    <location>
        <begin position="116"/>
        <end position="134"/>
    </location>
</feature>
<dbReference type="GO" id="GO:0043682">
    <property type="term" value="F:P-type divalent copper transporter activity"/>
    <property type="evidence" value="ECO:0007669"/>
    <property type="project" value="TreeGrafter"/>
</dbReference>
<dbReference type="InterPro" id="IPR001757">
    <property type="entry name" value="P_typ_ATPase"/>
</dbReference>
<dbReference type="InterPro" id="IPR036163">
    <property type="entry name" value="HMA_dom_sf"/>
</dbReference>
<comment type="subcellular location">
    <subcellularLocation>
        <location evidence="1">Cell membrane</location>
        <topology evidence="1">Multi-pass membrane protein</topology>
    </subcellularLocation>
</comment>
<sequence length="772" mass="81217">MTSPLAPPVVTQEFDLAISGMTCASCVLRVEKALRANPAIKSATVNLATERAHIVLNSADNARPESDDSSNAQAVISAIETVTRAGYSAKKILPNSQTAKNLNATRLAEAQSLQRSFFLAALLTLPVFVLAMGAHLVPAMHRWLHHSVGDQINWLIQGILTTGVLIGPGRVFFIKGIPALVRLAPEMNALVALGAASAWAYSVVVTVFPAWLPEEARFVYFEAAAVIVTLILLGRLLEIRAKGKTGAAIEHLIGLQPRSAMVLKEGQPTSVSIEQIQVGDTIIIKPGEKIPVDGKISEGQAYVNESMLTGEPLPVFKQVHDKVIGGSINTNTSFNFIATHTGNDTVLAGIVNLVEKAQEAKLPIQALVDRITLWFVPAVIAIALATLILWLTFDPQHQFGNALIHAVAVLIIACPCAMGLATPTSIMVGSGRAAELGVLFRQGDALQSLCKAEVVAFDKTGTLTMGKPVLTDFVVVSADYDRRALLAWAAAMQTYSEHPIAFAITQAASVEKLLLPAAQDVQAISGSGIQAKVAKHALLCGAAALMQARGVDISQVSVRASDFAQAGKTPLYLAVDQQIAAVLAVADEIKPDAKRAIDQLISMGLTPVMITGDNALTAKAVAATLGIKDSRAEILPEGKAAALNDLRRSGRSLAFVGDGINDAPALATADVGIAIGTGTDVAIESAAVVLMSGHLSGVVTAIAISRATMRNIKQNLFWAFGYNVALIPIAAGVLYPHFGIALSPMFAAAAMASSSVFVITNALRLKRFRIAD</sequence>
<keyword evidence="8" id="KW-1278">Translocase</keyword>
<evidence type="ECO:0000256" key="4">
    <source>
        <dbReference type="ARBA" id="ARBA00022692"/>
    </source>
</evidence>
<dbReference type="GO" id="GO:0005507">
    <property type="term" value="F:copper ion binding"/>
    <property type="evidence" value="ECO:0007669"/>
    <property type="project" value="TreeGrafter"/>
</dbReference>
<evidence type="ECO:0000256" key="2">
    <source>
        <dbReference type="ARBA" id="ARBA00006024"/>
    </source>
</evidence>
<dbReference type="InterPro" id="IPR059000">
    <property type="entry name" value="ATPase_P-type_domA"/>
</dbReference>
<keyword evidence="14" id="KW-1185">Reference proteome</keyword>
<evidence type="ECO:0000256" key="7">
    <source>
        <dbReference type="ARBA" id="ARBA00022840"/>
    </source>
</evidence>
<name>A0A2T0XJT5_9BURK</name>
<feature type="transmembrane region" description="Helical" evidence="11">
    <location>
        <begin position="399"/>
        <end position="422"/>
    </location>
</feature>
<dbReference type="SUPFAM" id="SSF81665">
    <property type="entry name" value="Calcium ATPase, transmembrane domain M"/>
    <property type="match status" value="1"/>
</dbReference>
<evidence type="ECO:0000256" key="10">
    <source>
        <dbReference type="ARBA" id="ARBA00023136"/>
    </source>
</evidence>
<keyword evidence="10 11" id="KW-0472">Membrane</keyword>
<dbReference type="GO" id="GO:0055070">
    <property type="term" value="P:copper ion homeostasis"/>
    <property type="evidence" value="ECO:0007669"/>
    <property type="project" value="TreeGrafter"/>
</dbReference>
<dbReference type="Proteomes" id="UP000238308">
    <property type="component" value="Unassembled WGS sequence"/>
</dbReference>